<sequence>MPQEREQSAGMPDLTGNGDASVDGFVEGVSHLLRTRRVGSRVSPPPSKESGRPSPAGVSDAREMAEELKSL</sequence>
<proteinExistence type="evidence at transcript level"/>
<organism evidence="2">
    <name type="scientific">Macaca fascicularis</name>
    <name type="common">Crab-eating macaque</name>
    <name type="synonym">Cynomolgus monkey</name>
    <dbReference type="NCBI Taxonomy" id="9541"/>
    <lineage>
        <taxon>Eukaryota</taxon>
        <taxon>Metazoa</taxon>
        <taxon>Chordata</taxon>
        <taxon>Craniata</taxon>
        <taxon>Vertebrata</taxon>
        <taxon>Euteleostomi</taxon>
        <taxon>Mammalia</taxon>
        <taxon>Eutheria</taxon>
        <taxon>Euarchontoglires</taxon>
        <taxon>Primates</taxon>
        <taxon>Haplorrhini</taxon>
        <taxon>Catarrhini</taxon>
        <taxon>Cercopithecidae</taxon>
        <taxon>Cercopithecinae</taxon>
        <taxon>Macaca</taxon>
    </lineage>
</organism>
<feature type="compositionally biased region" description="Basic and acidic residues" evidence="1">
    <location>
        <begin position="60"/>
        <end position="71"/>
    </location>
</feature>
<dbReference type="AlphaFoldDB" id="Q9N022"/>
<name>Q9N022_MACFA</name>
<feature type="region of interest" description="Disordered" evidence="1">
    <location>
        <begin position="1"/>
        <end position="71"/>
    </location>
</feature>
<evidence type="ECO:0000313" key="2">
    <source>
        <dbReference type="EMBL" id="BAB03543.1"/>
    </source>
</evidence>
<accession>Q9N022</accession>
<dbReference type="EMBL" id="AB046625">
    <property type="protein sequence ID" value="BAB03543.1"/>
    <property type="molecule type" value="mRNA"/>
</dbReference>
<evidence type="ECO:0000256" key="1">
    <source>
        <dbReference type="SAM" id="MobiDB-lite"/>
    </source>
</evidence>
<protein>
    <submittedName>
        <fullName evidence="2">Uncharacterized protein</fullName>
    </submittedName>
</protein>
<reference evidence="2" key="1">
    <citation type="submission" date="2000-07" db="EMBL/GenBank/DDBJ databases">
        <title>Isolation of full-length cDNA clones from macaque brain cDNA libraries.</title>
        <authorList>
            <person name="Osada N."/>
            <person name="Hida M."/>
            <person name="Kusuda J."/>
            <person name="Tanuma R."/>
            <person name="Iseki K."/>
            <person name="Hirai M."/>
            <person name="Terao K."/>
            <person name="Suzuki Y."/>
            <person name="Sugano S."/>
            <person name="Hashimoto K."/>
        </authorList>
    </citation>
    <scope>NUCLEOTIDE SEQUENCE</scope>
    <source>
        <tissue evidence="2">Cerebellum cortex</tissue>
    </source>
</reference>